<dbReference type="InterPro" id="IPR014161">
    <property type="entry name" value="Tol-Pal_TolA"/>
</dbReference>
<dbReference type="Gene3D" id="3.30.1150.10">
    <property type="match status" value="1"/>
</dbReference>
<protein>
    <submittedName>
        <fullName evidence="3">Cell envelope integrity protein TolA</fullName>
    </submittedName>
</protein>
<evidence type="ECO:0000256" key="1">
    <source>
        <dbReference type="SAM" id="MobiDB-lite"/>
    </source>
</evidence>
<feature type="compositionally biased region" description="Pro residues" evidence="1">
    <location>
        <begin position="68"/>
        <end position="78"/>
    </location>
</feature>
<reference evidence="3" key="1">
    <citation type="submission" date="2022-03" db="EMBL/GenBank/DDBJ databases">
        <authorList>
            <person name="Woo C.Y."/>
        </authorList>
    </citation>
    <scope>NUCLEOTIDE SEQUENCE</scope>
    <source>
        <strain evidence="3">CYS-02</strain>
    </source>
</reference>
<dbReference type="Pfam" id="PF13103">
    <property type="entry name" value="TonB_2"/>
    <property type="match status" value="1"/>
</dbReference>
<evidence type="ECO:0000256" key="2">
    <source>
        <dbReference type="SAM" id="Phobius"/>
    </source>
</evidence>
<dbReference type="EMBL" id="JALGBI010000001">
    <property type="protein sequence ID" value="MCJ0762794.1"/>
    <property type="molecule type" value="Genomic_DNA"/>
</dbReference>
<feature type="transmembrane region" description="Helical" evidence="2">
    <location>
        <begin position="20"/>
        <end position="40"/>
    </location>
</feature>
<keyword evidence="4" id="KW-1185">Reference proteome</keyword>
<keyword evidence="2" id="KW-0472">Membrane</keyword>
<gene>
    <name evidence="3" type="primary">tolA</name>
    <name evidence="3" type="ORF">MMF98_06155</name>
</gene>
<dbReference type="SUPFAM" id="SSF74653">
    <property type="entry name" value="TolA/TonB C-terminal domain"/>
    <property type="match status" value="1"/>
</dbReference>
<proteinExistence type="predicted"/>
<feature type="compositionally biased region" description="Basic and acidic residues" evidence="1">
    <location>
        <begin position="79"/>
        <end position="161"/>
    </location>
</feature>
<dbReference type="NCBIfam" id="TIGR02794">
    <property type="entry name" value="tolA_full"/>
    <property type="match status" value="1"/>
</dbReference>
<dbReference type="RefSeq" id="WP_243305353.1">
    <property type="nucleotide sequence ID" value="NZ_JALGBI010000001.1"/>
</dbReference>
<organism evidence="3 4">
    <name type="scientific">Variovorax terrae</name>
    <dbReference type="NCBI Taxonomy" id="2923278"/>
    <lineage>
        <taxon>Bacteria</taxon>
        <taxon>Pseudomonadati</taxon>
        <taxon>Pseudomonadota</taxon>
        <taxon>Betaproteobacteria</taxon>
        <taxon>Burkholderiales</taxon>
        <taxon>Comamonadaceae</taxon>
        <taxon>Variovorax</taxon>
    </lineage>
</organism>
<evidence type="ECO:0000313" key="4">
    <source>
        <dbReference type="Proteomes" id="UP001139447"/>
    </source>
</evidence>
<dbReference type="GO" id="GO:0043213">
    <property type="term" value="P:bacteriocin transport"/>
    <property type="evidence" value="ECO:0007669"/>
    <property type="project" value="InterPro"/>
</dbReference>
<accession>A0A9X1VVJ2</accession>
<sequence length="273" mass="29717">MPSLADRLEFAPPPPPGMLRAFGLALLAHVLLLAALTWGVNWKRDAEDISVEAELWSAVPQQAAPKPVEAPPPPPPPRVVEEKPAPPVVKDADIALERDRKKRELDKKREQERLEQEKLARDKEKAEKAAADKKKLEQQEAKRKAEEDARRLEAQRQDNLRRIAGLAGATGSPSSNGGALQSSGPSASYGGRIRARIKPNIVFTEDMAGNPTAEVEVRAAPDGTIVGNRLVKSSGVKAWDDAVLNAIVKTETLPRDVDGRVPSSLIISFRPKD</sequence>
<dbReference type="Proteomes" id="UP001139447">
    <property type="component" value="Unassembled WGS sequence"/>
</dbReference>
<feature type="region of interest" description="Disordered" evidence="1">
    <location>
        <begin position="62"/>
        <end position="191"/>
    </location>
</feature>
<keyword evidence="2" id="KW-0812">Transmembrane</keyword>
<comment type="caution">
    <text evidence="3">The sequence shown here is derived from an EMBL/GenBank/DDBJ whole genome shotgun (WGS) entry which is preliminary data.</text>
</comment>
<dbReference type="AlphaFoldDB" id="A0A9X1VVJ2"/>
<name>A0A9X1VVJ2_9BURK</name>
<feature type="compositionally biased region" description="Polar residues" evidence="1">
    <location>
        <begin position="171"/>
        <end position="186"/>
    </location>
</feature>
<keyword evidence="2" id="KW-1133">Transmembrane helix</keyword>
<dbReference type="GO" id="GO:0019534">
    <property type="term" value="F:toxin transmembrane transporter activity"/>
    <property type="evidence" value="ECO:0007669"/>
    <property type="project" value="InterPro"/>
</dbReference>
<evidence type="ECO:0000313" key="3">
    <source>
        <dbReference type="EMBL" id="MCJ0762794.1"/>
    </source>
</evidence>
<dbReference type="GO" id="GO:0016020">
    <property type="term" value="C:membrane"/>
    <property type="evidence" value="ECO:0007669"/>
    <property type="project" value="InterPro"/>
</dbReference>